<evidence type="ECO:0000256" key="6">
    <source>
        <dbReference type="PIRSR" id="PIRSR000429-1"/>
    </source>
</evidence>
<evidence type="ECO:0000256" key="4">
    <source>
        <dbReference type="ARBA" id="ARBA00023315"/>
    </source>
</evidence>
<sequence length="392" mass="41171">MTDIYIVSGVRTAIGDFGGALKDVSPSTLVASVTREAVSRAGVAPDAIGLGVFGQVIHTEPRDMYISRVAVIEGGLPQETPAFTLNRLCGSGLQAILAAANAIRAGEAEVAVAGGVENMSRAPYHLPALRWGQKMGDVTATDVMVGSLTDPFHRVHMGITAENVAARYEISREQQDALAVESHRRASRAIKEGRFKDQILGIELKTRKGTTVFDTDEHVRHEIKPEDVTGLRPAFKKDGSITAGNASGINDGAGAVVVASGEAVKRLNLRPLARLVATGHSGVDPAYMGIGPVPATQQALQRAGLKVNDFDVIEANEAFAAQACAVAKELAFDPERLNPNGSGISLGHPIGATGAIITVKALYELRRTEGRRALVTMCIGGGQGIAAIFERA</sequence>
<keyword evidence="2 7" id="KW-0808">Transferase</keyword>
<dbReference type="PIRSF" id="PIRSF000429">
    <property type="entry name" value="Ac-CoA_Ac_transf"/>
    <property type="match status" value="1"/>
</dbReference>
<proteinExistence type="inferred from homology"/>
<dbReference type="InterPro" id="IPR002155">
    <property type="entry name" value="Thiolase"/>
</dbReference>
<dbReference type="Pfam" id="PF02803">
    <property type="entry name" value="Thiolase_C"/>
    <property type="match status" value="1"/>
</dbReference>
<dbReference type="SUPFAM" id="SSF53901">
    <property type="entry name" value="Thiolase-like"/>
    <property type="match status" value="2"/>
</dbReference>
<evidence type="ECO:0000256" key="3">
    <source>
        <dbReference type="ARBA" id="ARBA00022752"/>
    </source>
</evidence>
<dbReference type="InterPro" id="IPR020615">
    <property type="entry name" value="Thiolase_acyl_enz_int_AS"/>
</dbReference>
<feature type="domain" description="Thiolase C-terminal" evidence="9">
    <location>
        <begin position="270"/>
        <end position="391"/>
    </location>
</feature>
<dbReference type="AlphaFoldDB" id="A0A5M6J3M2"/>
<evidence type="ECO:0000256" key="7">
    <source>
        <dbReference type="RuleBase" id="RU003557"/>
    </source>
</evidence>
<dbReference type="InterPro" id="IPR020610">
    <property type="entry name" value="Thiolase_AS"/>
</dbReference>
<comment type="pathway">
    <text evidence="5">Metabolic intermediate biosynthesis; (R)-mevalonate biosynthesis; (R)-mevalonate from acetyl-CoA: step 1/3.</text>
</comment>
<evidence type="ECO:0000256" key="5">
    <source>
        <dbReference type="ARBA" id="ARBA00037924"/>
    </source>
</evidence>
<dbReference type="GO" id="GO:0003988">
    <property type="term" value="F:acetyl-CoA C-acyltransferase activity"/>
    <property type="evidence" value="ECO:0007669"/>
    <property type="project" value="UniProtKB-ARBA"/>
</dbReference>
<dbReference type="InterPro" id="IPR020616">
    <property type="entry name" value="Thiolase_N"/>
</dbReference>
<feature type="active site" description="Proton acceptor" evidence="6">
    <location>
        <position position="348"/>
    </location>
</feature>
<dbReference type="NCBIfam" id="NF006552">
    <property type="entry name" value="PRK09051.1"/>
    <property type="match status" value="1"/>
</dbReference>
<evidence type="ECO:0000259" key="9">
    <source>
        <dbReference type="Pfam" id="PF02803"/>
    </source>
</evidence>
<keyword evidence="11" id="KW-1185">Reference proteome</keyword>
<dbReference type="PANTHER" id="PTHR18919:SF107">
    <property type="entry name" value="ACETYL-COA ACETYLTRANSFERASE, CYTOSOLIC"/>
    <property type="match status" value="1"/>
</dbReference>
<dbReference type="InterPro" id="IPR016039">
    <property type="entry name" value="Thiolase-like"/>
</dbReference>
<evidence type="ECO:0000256" key="2">
    <source>
        <dbReference type="ARBA" id="ARBA00022679"/>
    </source>
</evidence>
<gene>
    <name evidence="10" type="ORF">F1189_01320</name>
</gene>
<dbReference type="OrthoDB" id="9764638at2"/>
<feature type="active site" description="Proton acceptor" evidence="6">
    <location>
        <position position="378"/>
    </location>
</feature>
<dbReference type="GO" id="GO:0042619">
    <property type="term" value="P:poly-hydroxybutyrate biosynthetic process"/>
    <property type="evidence" value="ECO:0007669"/>
    <property type="project" value="UniProtKB-KW"/>
</dbReference>
<dbReference type="Proteomes" id="UP000325255">
    <property type="component" value="Unassembled WGS sequence"/>
</dbReference>
<comment type="similarity">
    <text evidence="1 7">Belongs to the thiolase-like superfamily. Thiolase family.</text>
</comment>
<dbReference type="EMBL" id="VWPK01000002">
    <property type="protein sequence ID" value="KAA5614265.1"/>
    <property type="molecule type" value="Genomic_DNA"/>
</dbReference>
<name>A0A5M6J3M2_9PROT</name>
<dbReference type="FunFam" id="3.40.47.10:FF:000010">
    <property type="entry name" value="Acetyl-CoA acetyltransferase (Thiolase)"/>
    <property type="match status" value="1"/>
</dbReference>
<dbReference type="Gene3D" id="3.40.47.10">
    <property type="match status" value="2"/>
</dbReference>
<protein>
    <submittedName>
        <fullName evidence="10">Acetyl-CoA C-acyltransferase family protein</fullName>
    </submittedName>
</protein>
<comment type="caution">
    <text evidence="10">The sequence shown here is derived from an EMBL/GenBank/DDBJ whole genome shotgun (WGS) entry which is preliminary data.</text>
</comment>
<evidence type="ECO:0000313" key="10">
    <source>
        <dbReference type="EMBL" id="KAA5614265.1"/>
    </source>
</evidence>
<dbReference type="NCBIfam" id="TIGR01930">
    <property type="entry name" value="AcCoA-C-Actrans"/>
    <property type="match status" value="1"/>
</dbReference>
<dbReference type="RefSeq" id="WP_150038703.1">
    <property type="nucleotide sequence ID" value="NZ_OW485601.1"/>
</dbReference>
<dbReference type="InterPro" id="IPR020617">
    <property type="entry name" value="Thiolase_C"/>
</dbReference>
<keyword evidence="3" id="KW-0583">PHB biosynthesis</keyword>
<dbReference type="PANTHER" id="PTHR18919">
    <property type="entry name" value="ACETYL-COA C-ACYLTRANSFERASE"/>
    <property type="match status" value="1"/>
</dbReference>
<organism evidence="10 11">
    <name type="scientific">Rhodovastum atsumiense</name>
    <dbReference type="NCBI Taxonomy" id="504468"/>
    <lineage>
        <taxon>Bacteria</taxon>
        <taxon>Pseudomonadati</taxon>
        <taxon>Pseudomonadota</taxon>
        <taxon>Alphaproteobacteria</taxon>
        <taxon>Acetobacterales</taxon>
        <taxon>Acetobacteraceae</taxon>
        <taxon>Rhodovastum</taxon>
    </lineage>
</organism>
<reference evidence="10 11" key="1">
    <citation type="submission" date="2019-09" db="EMBL/GenBank/DDBJ databases">
        <title>Genome sequence of Rhodovastum atsumiense, a diverse member of the Acetobacteraceae family of non-sulfur purple photosynthetic bacteria.</title>
        <authorList>
            <person name="Meyer T."/>
            <person name="Kyndt J."/>
        </authorList>
    </citation>
    <scope>NUCLEOTIDE SEQUENCE [LARGE SCALE GENOMIC DNA]</scope>
    <source>
        <strain evidence="10 11">DSM 21279</strain>
    </source>
</reference>
<keyword evidence="4 7" id="KW-0012">Acyltransferase</keyword>
<evidence type="ECO:0000259" key="8">
    <source>
        <dbReference type="Pfam" id="PF00108"/>
    </source>
</evidence>
<evidence type="ECO:0000256" key="1">
    <source>
        <dbReference type="ARBA" id="ARBA00010982"/>
    </source>
</evidence>
<dbReference type="Pfam" id="PF00108">
    <property type="entry name" value="Thiolase_N"/>
    <property type="match status" value="1"/>
</dbReference>
<dbReference type="CDD" id="cd00751">
    <property type="entry name" value="thiolase"/>
    <property type="match status" value="1"/>
</dbReference>
<dbReference type="PROSITE" id="PS00099">
    <property type="entry name" value="THIOLASE_3"/>
    <property type="match status" value="1"/>
</dbReference>
<dbReference type="GO" id="GO:0044281">
    <property type="term" value="P:small molecule metabolic process"/>
    <property type="evidence" value="ECO:0007669"/>
    <property type="project" value="UniProtKB-ARBA"/>
</dbReference>
<evidence type="ECO:0000313" key="11">
    <source>
        <dbReference type="Proteomes" id="UP000325255"/>
    </source>
</evidence>
<feature type="active site" description="Acyl-thioester intermediate" evidence="6">
    <location>
        <position position="89"/>
    </location>
</feature>
<dbReference type="PROSITE" id="PS00098">
    <property type="entry name" value="THIOLASE_1"/>
    <property type="match status" value="1"/>
</dbReference>
<accession>A0A5M6J3M2</accession>
<feature type="domain" description="Thiolase N-terminal" evidence="8">
    <location>
        <begin position="4"/>
        <end position="260"/>
    </location>
</feature>